<dbReference type="EMBL" id="WSFC01000001">
    <property type="protein sequence ID" value="NDL01793.1"/>
    <property type="molecule type" value="Genomic_DNA"/>
</dbReference>
<keyword evidence="10" id="KW-1185">Reference proteome</keyword>
<reference evidence="8" key="1">
    <citation type="submission" date="2017-08" db="EMBL/GenBank/DDBJ databases">
        <authorList>
            <person name="de Groot N.N."/>
        </authorList>
    </citation>
    <scope>NUCLEOTIDE SEQUENCE</scope>
    <source>
        <strain evidence="8">LJ24-63</strain>
    </source>
</reference>
<proteinExistence type="inferred from homology"/>
<comment type="subcellular location">
    <subcellularLocation>
        <location evidence="1">Fimbrium</location>
    </subcellularLocation>
</comment>
<dbReference type="Proteomes" id="UP000250919">
    <property type="component" value="Unassembled WGS sequence"/>
</dbReference>
<dbReference type="GeneID" id="88805468"/>
<reference evidence="7 10" key="3">
    <citation type="submission" date="2019-12" db="EMBL/GenBank/DDBJ databases">
        <title>Engineering Photorhabdus to improve their lethality against agricultural pests.</title>
        <authorList>
            <person name="Machado R.A.R."/>
        </authorList>
    </citation>
    <scope>NUCLEOTIDE SEQUENCE [LARGE SCALE GENOMIC DNA]</scope>
    <source>
        <strain evidence="7 10">M-CN4</strain>
    </source>
</reference>
<feature type="chain" id="PRO_5044583992" evidence="5">
    <location>
        <begin position="25"/>
        <end position="168"/>
    </location>
</feature>
<evidence type="ECO:0000313" key="9">
    <source>
        <dbReference type="Proteomes" id="UP000250919"/>
    </source>
</evidence>
<name>A0A329XDE2_9GAMM</name>
<feature type="signal peptide" evidence="5">
    <location>
        <begin position="1"/>
        <end position="24"/>
    </location>
</feature>
<evidence type="ECO:0000256" key="5">
    <source>
        <dbReference type="SAM" id="SignalP"/>
    </source>
</evidence>
<reference evidence="8 9" key="2">
    <citation type="journal article" date="2018" name="Int. J. Syst. Evol. Microbiol.">
        <title>Whole-genome-based revisit of Photorhabdus phylogeny: proposal for the elevation of most Photorhabdus subspecies to the species level and description of one novel species Photorhabdus bodei sp. nov., and one novel subspecies Photorhabdus laumondii subsp. clarkei subsp. nov.</title>
        <authorList>
            <person name="Machado R.A.R."/>
            <person name="Wuthrich D."/>
            <person name="Kuhnert P."/>
            <person name="Arce C.C.M."/>
            <person name="Thonen L."/>
            <person name="Ruiz C."/>
            <person name="Zhang X."/>
            <person name="Robert C.A.M."/>
            <person name="Karimi J."/>
            <person name="Kamali S."/>
            <person name="Ma J."/>
            <person name="Bruggmann R."/>
            <person name="Erb M."/>
        </authorList>
    </citation>
    <scope>NUCLEOTIDE SEQUENCE [LARGE SCALE GENOMIC DNA]</scope>
    <source>
        <strain evidence="8 9">LJ24-63</strain>
    </source>
</reference>
<evidence type="ECO:0000256" key="3">
    <source>
        <dbReference type="ARBA" id="ARBA00022729"/>
    </source>
</evidence>
<keyword evidence="3 5" id="KW-0732">Signal</keyword>
<evidence type="ECO:0000313" key="10">
    <source>
        <dbReference type="Proteomes" id="UP000466619"/>
    </source>
</evidence>
<protein>
    <submittedName>
        <fullName evidence="8">Fimbrial protein</fullName>
    </submittedName>
</protein>
<dbReference type="AlphaFoldDB" id="A0A329XDE2"/>
<evidence type="ECO:0000313" key="7">
    <source>
        <dbReference type="EMBL" id="NDL01793.1"/>
    </source>
</evidence>
<feature type="domain" description="Fimbrial-type adhesion" evidence="6">
    <location>
        <begin position="29"/>
        <end position="167"/>
    </location>
</feature>
<dbReference type="InterPro" id="IPR008966">
    <property type="entry name" value="Adhesion_dom_sf"/>
</dbReference>
<dbReference type="Pfam" id="PF00419">
    <property type="entry name" value="Fimbrial"/>
    <property type="match status" value="1"/>
</dbReference>
<dbReference type="Gene3D" id="2.60.40.1090">
    <property type="entry name" value="Fimbrial-type adhesion domain"/>
    <property type="match status" value="1"/>
</dbReference>
<dbReference type="InterPro" id="IPR050263">
    <property type="entry name" value="Bact_Fimbrial_Adh_Pro"/>
</dbReference>
<dbReference type="SUPFAM" id="SSF49401">
    <property type="entry name" value="Bacterial adhesins"/>
    <property type="match status" value="1"/>
</dbReference>
<organism evidence="8 9">
    <name type="scientific">Photorhabdus bodei</name>
    <dbReference type="NCBI Taxonomy" id="2029681"/>
    <lineage>
        <taxon>Bacteria</taxon>
        <taxon>Pseudomonadati</taxon>
        <taxon>Pseudomonadota</taxon>
        <taxon>Gammaproteobacteria</taxon>
        <taxon>Enterobacterales</taxon>
        <taxon>Morganellaceae</taxon>
        <taxon>Photorhabdus</taxon>
    </lineage>
</organism>
<evidence type="ECO:0000313" key="8">
    <source>
        <dbReference type="EMBL" id="RAX13682.1"/>
    </source>
</evidence>
<dbReference type="InterPro" id="IPR000259">
    <property type="entry name" value="Adhesion_dom_fimbrial"/>
</dbReference>
<dbReference type="GO" id="GO:0009289">
    <property type="term" value="C:pilus"/>
    <property type="evidence" value="ECO:0007669"/>
    <property type="project" value="UniProtKB-SubCell"/>
</dbReference>
<gene>
    <name evidence="8" type="ORF">CKY02_06130</name>
    <name evidence="7" type="ORF">GPY48_00520</name>
</gene>
<comment type="caution">
    <text evidence="8">The sequence shown here is derived from an EMBL/GenBank/DDBJ whole genome shotgun (WGS) entry which is preliminary data.</text>
</comment>
<dbReference type="GO" id="GO:0043709">
    <property type="term" value="P:cell adhesion involved in single-species biofilm formation"/>
    <property type="evidence" value="ECO:0007669"/>
    <property type="project" value="TreeGrafter"/>
</dbReference>
<evidence type="ECO:0000256" key="4">
    <source>
        <dbReference type="ARBA" id="ARBA00023263"/>
    </source>
</evidence>
<accession>A0A329XDE2</accession>
<evidence type="ECO:0000256" key="1">
    <source>
        <dbReference type="ARBA" id="ARBA00004561"/>
    </source>
</evidence>
<dbReference type="PANTHER" id="PTHR33420">
    <property type="entry name" value="FIMBRIAL SUBUNIT ELFA-RELATED"/>
    <property type="match status" value="1"/>
</dbReference>
<dbReference type="Proteomes" id="UP000466619">
    <property type="component" value="Unassembled WGS sequence"/>
</dbReference>
<comment type="similarity">
    <text evidence="2">Belongs to the fimbrial protein family.</text>
</comment>
<keyword evidence="4" id="KW-0281">Fimbrium</keyword>
<sequence>MKKNFILASLVTVLAIFSSFSAFSYDGTIKFRGTILENGCTISGGKDQEVNFGKISKIAFGNVPGTVAITKDFSIELTSCPKDSNIDIEFSGTKDTHDPNLYSTKVSGAGVLLTKANGDKINANTKISGYKITGGSTSIPLIAKLQSTHATVGHGTINSDVNFTLIYP</sequence>
<evidence type="ECO:0000259" key="6">
    <source>
        <dbReference type="Pfam" id="PF00419"/>
    </source>
</evidence>
<dbReference type="RefSeq" id="WP_112894608.1">
    <property type="nucleotide sequence ID" value="NZ_CAWNYH010000005.1"/>
</dbReference>
<evidence type="ECO:0000256" key="2">
    <source>
        <dbReference type="ARBA" id="ARBA00006671"/>
    </source>
</evidence>
<dbReference type="PANTHER" id="PTHR33420:SF3">
    <property type="entry name" value="FIMBRIAL SUBUNIT ELFA"/>
    <property type="match status" value="1"/>
</dbReference>
<dbReference type="EMBL" id="NSCM01000005">
    <property type="protein sequence ID" value="RAX13682.1"/>
    <property type="molecule type" value="Genomic_DNA"/>
</dbReference>
<dbReference type="InterPro" id="IPR036937">
    <property type="entry name" value="Adhesion_dom_fimbrial_sf"/>
</dbReference>